<feature type="region of interest" description="Disordered" evidence="1">
    <location>
        <begin position="1"/>
        <end position="20"/>
    </location>
</feature>
<name>A0A011MVB2_9PROT</name>
<gene>
    <name evidence="2" type="ORF">AW08_02615</name>
</gene>
<organism evidence="2 3">
    <name type="scientific">Candidatus Accumulibacter adjunctus</name>
    <dbReference type="NCBI Taxonomy" id="1454001"/>
    <lineage>
        <taxon>Bacteria</taxon>
        <taxon>Pseudomonadati</taxon>
        <taxon>Pseudomonadota</taxon>
        <taxon>Betaproteobacteria</taxon>
        <taxon>Candidatus Accumulibacter</taxon>
    </lineage>
</organism>
<dbReference type="EMBL" id="JFAX01000015">
    <property type="protein sequence ID" value="EXI66501.1"/>
    <property type="molecule type" value="Genomic_DNA"/>
</dbReference>
<protein>
    <submittedName>
        <fullName evidence="2">Uncharacterized protein</fullName>
    </submittedName>
</protein>
<dbReference type="Proteomes" id="UP000020218">
    <property type="component" value="Unassembled WGS sequence"/>
</dbReference>
<comment type="caution">
    <text evidence="2">The sequence shown here is derived from an EMBL/GenBank/DDBJ whole genome shotgun (WGS) entry which is preliminary data.</text>
</comment>
<dbReference type="STRING" id="1454001.AW08_02615"/>
<evidence type="ECO:0000313" key="2">
    <source>
        <dbReference type="EMBL" id="EXI66501.1"/>
    </source>
</evidence>
<accession>A0A011MVB2</accession>
<evidence type="ECO:0000256" key="1">
    <source>
        <dbReference type="SAM" id="MobiDB-lite"/>
    </source>
</evidence>
<evidence type="ECO:0000313" key="3">
    <source>
        <dbReference type="Proteomes" id="UP000020218"/>
    </source>
</evidence>
<dbReference type="AlphaFoldDB" id="A0A011MVB2"/>
<keyword evidence="3" id="KW-1185">Reference proteome</keyword>
<proteinExistence type="predicted"/>
<reference evidence="2" key="1">
    <citation type="submission" date="2014-02" db="EMBL/GenBank/DDBJ databases">
        <title>Expanding our view of genomic diversity in Candidatus Accumulibacter clades.</title>
        <authorList>
            <person name="Skennerton C.T."/>
            <person name="Barr J.J."/>
            <person name="Slater F.R."/>
            <person name="Bond P.L."/>
            <person name="Tyson G.W."/>
        </authorList>
    </citation>
    <scope>NUCLEOTIDE SEQUENCE [LARGE SCALE GENOMIC DNA]</scope>
</reference>
<feature type="region of interest" description="Disordered" evidence="1">
    <location>
        <begin position="44"/>
        <end position="70"/>
    </location>
</feature>
<sequence length="70" mass="7377">MEFGRSAGARSGLNGEAPATVGGAGRWWYQLTQSHGTGDCWRTELPQFETGGSPGAETRIARVAPDANAR</sequence>